<keyword evidence="2" id="KW-1185">Reference proteome</keyword>
<dbReference type="EMBL" id="JACHMO010000001">
    <property type="protein sequence ID" value="MBB5808203.1"/>
    <property type="molecule type" value="Genomic_DNA"/>
</dbReference>
<gene>
    <name evidence="1" type="ORF">F4560_007971</name>
</gene>
<name>A0A7W9HTK6_9PSEU</name>
<proteinExistence type="predicted"/>
<evidence type="ECO:0000313" key="1">
    <source>
        <dbReference type="EMBL" id="MBB5808203.1"/>
    </source>
</evidence>
<accession>A0A7W9HTK6</accession>
<dbReference type="RefSeq" id="WP_184928138.1">
    <property type="nucleotide sequence ID" value="NZ_JACHMO010000001.1"/>
</dbReference>
<sequence>MGLGVPSRDEVAQQFERLLSGAVGRDVVDRWAGRFFVEDVDVADPVVWRALGRLYGIDLLDGPGGEYLHGLDQVAEWLSELRAGDGRL</sequence>
<dbReference type="AlphaFoldDB" id="A0A7W9HTK6"/>
<protein>
    <submittedName>
        <fullName evidence="1">Uncharacterized protein</fullName>
    </submittedName>
</protein>
<dbReference type="Proteomes" id="UP000552097">
    <property type="component" value="Unassembled WGS sequence"/>
</dbReference>
<organism evidence="1 2">
    <name type="scientific">Saccharothrix ecbatanensis</name>
    <dbReference type="NCBI Taxonomy" id="1105145"/>
    <lineage>
        <taxon>Bacteria</taxon>
        <taxon>Bacillati</taxon>
        <taxon>Actinomycetota</taxon>
        <taxon>Actinomycetes</taxon>
        <taxon>Pseudonocardiales</taxon>
        <taxon>Pseudonocardiaceae</taxon>
        <taxon>Saccharothrix</taxon>
    </lineage>
</organism>
<comment type="caution">
    <text evidence="1">The sequence shown here is derived from an EMBL/GenBank/DDBJ whole genome shotgun (WGS) entry which is preliminary data.</text>
</comment>
<evidence type="ECO:0000313" key="2">
    <source>
        <dbReference type="Proteomes" id="UP000552097"/>
    </source>
</evidence>
<reference evidence="1 2" key="1">
    <citation type="submission" date="2020-08" db="EMBL/GenBank/DDBJ databases">
        <title>Sequencing the genomes of 1000 actinobacteria strains.</title>
        <authorList>
            <person name="Klenk H.-P."/>
        </authorList>
    </citation>
    <scope>NUCLEOTIDE SEQUENCE [LARGE SCALE GENOMIC DNA]</scope>
    <source>
        <strain evidence="1 2">DSM 45486</strain>
    </source>
</reference>